<dbReference type="InterPro" id="IPR036291">
    <property type="entry name" value="NAD(P)-bd_dom_sf"/>
</dbReference>
<organism evidence="11 12">
    <name type="scientific">Candidatus Nomurabacteria bacterium GW2011_GWB1_47_6</name>
    <dbReference type="NCBI Taxonomy" id="1618749"/>
    <lineage>
        <taxon>Bacteria</taxon>
        <taxon>Candidatus Nomuraibacteriota</taxon>
    </lineage>
</organism>
<evidence type="ECO:0000313" key="12">
    <source>
        <dbReference type="Proteomes" id="UP000034879"/>
    </source>
</evidence>
<dbReference type="Gene3D" id="3.40.50.720">
    <property type="entry name" value="NAD(P)-binding Rossmann-like Domain"/>
    <property type="match status" value="1"/>
</dbReference>
<dbReference type="CDD" id="cd05237">
    <property type="entry name" value="UDP_invert_4-6DH_SDR_e"/>
    <property type="match status" value="1"/>
</dbReference>
<comment type="caution">
    <text evidence="11">The sequence shown here is derived from an EMBL/GenBank/DDBJ whole genome shotgun (WGS) entry which is preliminary data.</text>
</comment>
<dbReference type="Pfam" id="PF08485">
    <property type="entry name" value="Polysacc_syn_2C"/>
    <property type="match status" value="1"/>
</dbReference>
<sequence>MQSKMSTHIKKLIKNKVILITGGTGSFGNAVVKELLDLQPKKIIIFSRDEKKQFDMGNLYNDERLRFITGDVRDKDSVMHAMHGVDYVFHAAAMKQVPNCEFFPMEAIKTNCIGAHNVIDAAVLQGVKRVVVLSTDKAVHPINVMGTTKSLMEKIMIAASREKQGKTILCGTRYGNVMYTRGSVMPYFIDLMKKGKPLSITNSGMTRFMMSLQESIDLVLYALTNGENGEIYVRKSPAATIGDVAKALIEVFNYKGGVKEIGIRPGEKIHETSVSAEEALRTEDHGAYYKISPEVPGMDYKKYYFTGQKTSGFLSEGYTSANTTQLTRNDLKKLILSLDEIQEELQNFKSR</sequence>
<feature type="domain" description="UDP-glucose 4-epimerase CapD C-terminal" evidence="10">
    <location>
        <begin position="298"/>
        <end position="342"/>
    </location>
</feature>
<dbReference type="Proteomes" id="UP000034879">
    <property type="component" value="Unassembled WGS sequence"/>
</dbReference>
<name>A0A0G1T289_9BACT</name>
<dbReference type="EMBL" id="LCOJ01000002">
    <property type="protein sequence ID" value="KKU75874.1"/>
    <property type="molecule type" value="Genomic_DNA"/>
</dbReference>
<dbReference type="InterPro" id="IPR013692">
    <property type="entry name" value="CapD_C"/>
</dbReference>
<evidence type="ECO:0000256" key="2">
    <source>
        <dbReference type="ARBA" id="ARBA00007430"/>
    </source>
</evidence>
<evidence type="ECO:0000259" key="9">
    <source>
        <dbReference type="Pfam" id="PF02719"/>
    </source>
</evidence>
<keyword evidence="5" id="KW-0448">Lipopolysaccharide biosynthesis</keyword>
<evidence type="ECO:0000256" key="4">
    <source>
        <dbReference type="ARBA" id="ARBA00018569"/>
    </source>
</evidence>
<evidence type="ECO:0000259" key="10">
    <source>
        <dbReference type="Pfam" id="PF08485"/>
    </source>
</evidence>
<dbReference type="GO" id="GO:0003978">
    <property type="term" value="F:UDP-glucose 4-epimerase activity"/>
    <property type="evidence" value="ECO:0007669"/>
    <property type="project" value="UniProtKB-EC"/>
</dbReference>
<comment type="similarity">
    <text evidence="2">Belongs to the polysaccharide synthase family.</text>
</comment>
<evidence type="ECO:0000256" key="6">
    <source>
        <dbReference type="ARBA" id="ARBA00023235"/>
    </source>
</evidence>
<evidence type="ECO:0000256" key="1">
    <source>
        <dbReference type="ARBA" id="ARBA00000083"/>
    </source>
</evidence>
<dbReference type="AlphaFoldDB" id="A0A0G1T289"/>
<dbReference type="EC" id="5.1.3.2" evidence="3"/>
<proteinExistence type="inferred from homology"/>
<evidence type="ECO:0000256" key="8">
    <source>
        <dbReference type="ARBA" id="ARBA00033067"/>
    </source>
</evidence>
<gene>
    <name evidence="11" type="ORF">UY01_C0002G0017</name>
</gene>
<dbReference type="GO" id="GO:0009103">
    <property type="term" value="P:lipopolysaccharide biosynthetic process"/>
    <property type="evidence" value="ECO:0007669"/>
    <property type="project" value="UniProtKB-KW"/>
</dbReference>
<dbReference type="Pfam" id="PF02719">
    <property type="entry name" value="Polysacc_synt_2"/>
    <property type="match status" value="1"/>
</dbReference>
<dbReference type="PANTHER" id="PTHR43318:SF2">
    <property type="entry name" value="UDP-N-ACETYLGLUCOSAMINE 4,6-DEHYDRATASE (INVERTING)"/>
    <property type="match status" value="1"/>
</dbReference>
<dbReference type="PANTHER" id="PTHR43318">
    <property type="entry name" value="UDP-N-ACETYLGLUCOSAMINE 4,6-DEHYDRATASE"/>
    <property type="match status" value="1"/>
</dbReference>
<feature type="domain" description="Polysaccharide biosynthesis protein CapD-like" evidence="9">
    <location>
        <begin position="18"/>
        <end position="292"/>
    </location>
</feature>
<accession>A0A0G1T289</accession>
<evidence type="ECO:0000256" key="3">
    <source>
        <dbReference type="ARBA" id="ARBA00013189"/>
    </source>
</evidence>
<evidence type="ECO:0000313" key="11">
    <source>
        <dbReference type="EMBL" id="KKU75874.1"/>
    </source>
</evidence>
<protein>
    <recommendedName>
        <fullName evidence="4">UDP-glucose 4-epimerase</fullName>
        <ecNumber evidence="3">5.1.3.2</ecNumber>
    </recommendedName>
    <alternativeName>
        <fullName evidence="8">Galactowaldenase</fullName>
    </alternativeName>
    <alternativeName>
        <fullName evidence="7">UDP-galactose 4-epimerase</fullName>
    </alternativeName>
</protein>
<comment type="catalytic activity">
    <reaction evidence="1">
        <text>UDP-alpha-D-glucose = UDP-alpha-D-galactose</text>
        <dbReference type="Rhea" id="RHEA:22168"/>
        <dbReference type="ChEBI" id="CHEBI:58885"/>
        <dbReference type="ChEBI" id="CHEBI:66914"/>
        <dbReference type="EC" id="5.1.3.2"/>
    </reaction>
</comment>
<evidence type="ECO:0000256" key="7">
    <source>
        <dbReference type="ARBA" id="ARBA00031367"/>
    </source>
</evidence>
<keyword evidence="6" id="KW-0413">Isomerase</keyword>
<dbReference type="PATRIC" id="fig|1618749.3.peg.61"/>
<dbReference type="InterPro" id="IPR003869">
    <property type="entry name" value="Polysac_CapD-like"/>
</dbReference>
<reference evidence="11" key="1">
    <citation type="journal article" date="2015" name="Nature">
        <title>rRNA introns, odd ribosomes, and small enigmatic genomes across a large radiation of phyla.</title>
        <authorList>
            <person name="Brown C.T."/>
            <person name="Hug L.A."/>
            <person name="Thomas B.C."/>
            <person name="Sharon I."/>
            <person name="Castelle C.J."/>
            <person name="Singh A."/>
            <person name="Wilkins M.J."/>
            <person name="Williams K.H."/>
            <person name="Banfield J.F."/>
        </authorList>
    </citation>
    <scope>NUCLEOTIDE SEQUENCE [LARGE SCALE GENOMIC DNA]</scope>
</reference>
<evidence type="ECO:0000256" key="5">
    <source>
        <dbReference type="ARBA" id="ARBA00022985"/>
    </source>
</evidence>
<dbReference type="InterPro" id="IPR051203">
    <property type="entry name" value="Polysaccharide_Synthase-Rel"/>
</dbReference>
<dbReference type="SUPFAM" id="SSF51735">
    <property type="entry name" value="NAD(P)-binding Rossmann-fold domains"/>
    <property type="match status" value="1"/>
</dbReference>